<dbReference type="EMBL" id="DWYG01000133">
    <property type="protein sequence ID" value="HJB42403.1"/>
    <property type="molecule type" value="Genomic_DNA"/>
</dbReference>
<reference evidence="1" key="2">
    <citation type="submission" date="2021-04" db="EMBL/GenBank/DDBJ databases">
        <authorList>
            <person name="Gilroy R."/>
        </authorList>
    </citation>
    <scope>NUCLEOTIDE SEQUENCE</scope>
    <source>
        <strain evidence="1">ChiBcec8-13705</strain>
    </source>
</reference>
<gene>
    <name evidence="1" type="ORF">H9945_07885</name>
</gene>
<proteinExistence type="predicted"/>
<organism evidence="1 2">
    <name type="scientific">Candidatus Gemmiger avicola</name>
    <dbReference type="NCBI Taxonomy" id="2838605"/>
    <lineage>
        <taxon>Bacteria</taxon>
        <taxon>Bacillati</taxon>
        <taxon>Bacillota</taxon>
        <taxon>Clostridia</taxon>
        <taxon>Eubacteriales</taxon>
        <taxon>Gemmiger</taxon>
    </lineage>
</organism>
<protein>
    <submittedName>
        <fullName evidence="1">Uncharacterized protein</fullName>
    </submittedName>
</protein>
<evidence type="ECO:0000313" key="2">
    <source>
        <dbReference type="Proteomes" id="UP000886803"/>
    </source>
</evidence>
<name>A0A9D2M7Q2_9FIRM</name>
<evidence type="ECO:0000313" key="1">
    <source>
        <dbReference type="EMBL" id="HJB42403.1"/>
    </source>
</evidence>
<accession>A0A9D2M7Q2</accession>
<sequence length="103" mass="11878">MQGAKPWNTLNIAYSKVKQRSRRCFLVDLNSAGDFSDTPQAKSQKDRQHIPKGAYHPEKGLRCLPFCFFLFFNVFVHSKTARCRSLFCNALRPPSPDESNKKR</sequence>
<dbReference type="Proteomes" id="UP000886803">
    <property type="component" value="Unassembled WGS sequence"/>
</dbReference>
<dbReference type="AlphaFoldDB" id="A0A9D2M7Q2"/>
<comment type="caution">
    <text evidence="1">The sequence shown here is derived from an EMBL/GenBank/DDBJ whole genome shotgun (WGS) entry which is preliminary data.</text>
</comment>
<reference evidence="1" key="1">
    <citation type="journal article" date="2021" name="PeerJ">
        <title>Extensive microbial diversity within the chicken gut microbiome revealed by metagenomics and culture.</title>
        <authorList>
            <person name="Gilroy R."/>
            <person name="Ravi A."/>
            <person name="Getino M."/>
            <person name="Pursley I."/>
            <person name="Horton D.L."/>
            <person name="Alikhan N.F."/>
            <person name="Baker D."/>
            <person name="Gharbi K."/>
            <person name="Hall N."/>
            <person name="Watson M."/>
            <person name="Adriaenssens E.M."/>
            <person name="Foster-Nyarko E."/>
            <person name="Jarju S."/>
            <person name="Secka A."/>
            <person name="Antonio M."/>
            <person name="Oren A."/>
            <person name="Chaudhuri R.R."/>
            <person name="La Ragione R."/>
            <person name="Hildebrand F."/>
            <person name="Pallen M.J."/>
        </authorList>
    </citation>
    <scope>NUCLEOTIDE SEQUENCE</scope>
    <source>
        <strain evidence="1">ChiBcec8-13705</strain>
    </source>
</reference>